<dbReference type="Gene3D" id="2.40.128.130">
    <property type="entry name" value="Autotransporter beta-domain"/>
    <property type="match status" value="1"/>
</dbReference>
<evidence type="ECO:0000259" key="1">
    <source>
        <dbReference type="PROSITE" id="PS51208"/>
    </source>
</evidence>
<name>A0ABT0M3J9_9RHOB</name>
<reference evidence="2 3" key="1">
    <citation type="submission" date="2022-05" db="EMBL/GenBank/DDBJ databases">
        <title>Seasonal and diel survey of microbial diversity of the Tyrrhenian coast.</title>
        <authorList>
            <person name="Gattoni G."/>
            <person name="Corral P."/>
        </authorList>
    </citation>
    <scope>NUCLEOTIDE SEQUENCE [LARGE SCALE GENOMIC DNA]</scope>
    <source>
        <strain evidence="2 3">V10</strain>
    </source>
</reference>
<dbReference type="PROSITE" id="PS51208">
    <property type="entry name" value="AUTOTRANSPORTER"/>
    <property type="match status" value="1"/>
</dbReference>
<dbReference type="InterPro" id="IPR036709">
    <property type="entry name" value="Autotransporte_beta_dom_sf"/>
</dbReference>
<protein>
    <submittedName>
        <fullName evidence="2">Autotransporter domain-containing protein</fullName>
    </submittedName>
</protein>
<organism evidence="2 3">
    <name type="scientific">Roseinatronobacter domitianus</name>
    <dbReference type="NCBI Taxonomy" id="2940293"/>
    <lineage>
        <taxon>Bacteria</taxon>
        <taxon>Pseudomonadati</taxon>
        <taxon>Pseudomonadota</taxon>
        <taxon>Alphaproteobacteria</taxon>
        <taxon>Rhodobacterales</taxon>
        <taxon>Paracoccaceae</taxon>
        <taxon>Roseinatronobacter</taxon>
    </lineage>
</organism>
<accession>A0ABT0M3J9</accession>
<feature type="domain" description="Autotransporter" evidence="1">
    <location>
        <begin position="448"/>
        <end position="744"/>
    </location>
</feature>
<evidence type="ECO:0000313" key="3">
    <source>
        <dbReference type="Proteomes" id="UP001202550"/>
    </source>
</evidence>
<gene>
    <name evidence="2" type="ORF">M3N55_10605</name>
</gene>
<dbReference type="Pfam" id="PF03797">
    <property type="entry name" value="Autotransporter"/>
    <property type="match status" value="1"/>
</dbReference>
<dbReference type="SUPFAM" id="SSF103515">
    <property type="entry name" value="Autotransporter"/>
    <property type="match status" value="1"/>
</dbReference>
<dbReference type="SUPFAM" id="SSF51126">
    <property type="entry name" value="Pectin lyase-like"/>
    <property type="match status" value="1"/>
</dbReference>
<dbReference type="EMBL" id="JALZWP010000009">
    <property type="protein sequence ID" value="MCL1629183.1"/>
    <property type="molecule type" value="Genomic_DNA"/>
</dbReference>
<dbReference type="SMART" id="SM00869">
    <property type="entry name" value="Autotransporter"/>
    <property type="match status" value="1"/>
</dbReference>
<dbReference type="RefSeq" id="WP_249058641.1">
    <property type="nucleotide sequence ID" value="NZ_JALZWP010000009.1"/>
</dbReference>
<evidence type="ECO:0000313" key="2">
    <source>
        <dbReference type="EMBL" id="MCL1629183.1"/>
    </source>
</evidence>
<keyword evidence="3" id="KW-1185">Reference proteome</keyword>
<dbReference type="Proteomes" id="UP001202550">
    <property type="component" value="Unassembled WGS sequence"/>
</dbReference>
<dbReference type="InterPro" id="IPR011050">
    <property type="entry name" value="Pectin_lyase_fold/virulence"/>
</dbReference>
<proteinExistence type="predicted"/>
<sequence length="744" mass="74442">MVFLAALPGFAQAQTVLTGGATQTVAPATTLLGDVLINGIGSALTVDATGQVTGDVDLLTGTVTHNGTIAGGIDTTGAAGQSTTTVIVGATGIVGGAVTLETGNLTSAGALNDGLTLGTNSSATIQAGGSINGSDTVVNLGTLTIEAGAAVNTNVTLNGTQAASVDGGRINNSGTITGNIEQTGGIITTDGTIIGDTTVNSGAFNAEGAITGDLTMINGTFTTTGLLTHTGNVDVQGGRMNVTGGDMTVTGSFGNDGILTIGAGRTLTAPIVTNTGLIVGNDNGTIDGDLASTGGEIQLNDGVVGDTFTITGDLTGSTTLVMDIDLSTANAADTDLLVVGGLVDGTVTIELDPQAGGFTLQSAPVILVDGTSLGGSLTATMRGIPQTRGPIVYTLDTDPANGDIVLLSGVNPAIGGVVGAFSSVQNLVGTVINRPSGAFVSGIAFDTPDNCSRGGWARAVGGRATSDTTTNGNLLSATGTTRTDFAGIQGGFDFGCFEAFDGGWDIVGGVLFGHNRGSVLHNSFGLTTDADFSQSYGGVYVNAAKGNFSAELQLRHERSSFDFMNVALGLDDSVSTNTTQLSGSTSYRFALENGMFIVPTAGFGIGRTSSGSLTFNGANGLPAGVLQPADHNSSIGFAGATMGRTMVDEASNSALTSFVTATIYNDFSSDRVATFTATNGGVTDTLTTESMGAFGELSVGLSYARVLSAAPSGIRQMNANIRADYRFNKDLKGASVTAQFRLQF</sequence>
<comment type="caution">
    <text evidence="2">The sequence shown here is derived from an EMBL/GenBank/DDBJ whole genome shotgun (WGS) entry which is preliminary data.</text>
</comment>
<dbReference type="InterPro" id="IPR005546">
    <property type="entry name" value="Autotransporte_beta"/>
</dbReference>